<comment type="similarity">
    <text evidence="1">Belongs to the FlgA family.</text>
</comment>
<keyword evidence="3" id="KW-0966">Cell projection</keyword>
<comment type="caution">
    <text evidence="3">The sequence shown here is derived from an EMBL/GenBank/DDBJ whole genome shotgun (WGS) entry which is preliminary data.</text>
</comment>
<dbReference type="GO" id="GO:0044780">
    <property type="term" value="P:bacterial-type flagellum assembly"/>
    <property type="evidence" value="ECO:0007669"/>
    <property type="project" value="InterPro"/>
</dbReference>
<dbReference type="CDD" id="cd11614">
    <property type="entry name" value="SAF_CpaB_FlgA_like"/>
    <property type="match status" value="1"/>
</dbReference>
<dbReference type="RefSeq" id="WP_132475796.1">
    <property type="nucleotide sequence ID" value="NZ_JBHRVM010000001.1"/>
</dbReference>
<keyword evidence="4" id="KW-1185">Reference proteome</keyword>
<dbReference type="InterPro" id="IPR017585">
    <property type="entry name" value="SAF_FlgA"/>
</dbReference>
<keyword evidence="1" id="KW-0574">Periplasm</keyword>
<dbReference type="EMBL" id="SMBX01000003">
    <property type="protein sequence ID" value="TCV00803.1"/>
    <property type="molecule type" value="Genomic_DNA"/>
</dbReference>
<dbReference type="Gene3D" id="2.30.30.760">
    <property type="match status" value="1"/>
</dbReference>
<organism evidence="3 4">
    <name type="scientific">Paracandidimonas soli</name>
    <dbReference type="NCBI Taxonomy" id="1917182"/>
    <lineage>
        <taxon>Bacteria</taxon>
        <taxon>Pseudomonadati</taxon>
        <taxon>Pseudomonadota</taxon>
        <taxon>Betaproteobacteria</taxon>
        <taxon>Burkholderiales</taxon>
        <taxon>Alcaligenaceae</taxon>
        <taxon>Paracandidimonas</taxon>
    </lineage>
</organism>
<protein>
    <recommendedName>
        <fullName evidence="1">Flagella basal body P-ring formation protein FlgA</fullName>
    </recommendedName>
</protein>
<evidence type="ECO:0000256" key="1">
    <source>
        <dbReference type="RuleBase" id="RU362063"/>
    </source>
</evidence>
<dbReference type="GO" id="GO:0042597">
    <property type="term" value="C:periplasmic space"/>
    <property type="evidence" value="ECO:0007669"/>
    <property type="project" value="UniProtKB-SubCell"/>
</dbReference>
<keyword evidence="1" id="KW-1005">Bacterial flagellum biogenesis</keyword>
<dbReference type="Pfam" id="PF13144">
    <property type="entry name" value="ChapFlgA"/>
    <property type="match status" value="1"/>
</dbReference>
<dbReference type="NCBIfam" id="TIGR03170">
    <property type="entry name" value="flgA_cterm"/>
    <property type="match status" value="1"/>
</dbReference>
<evidence type="ECO:0000259" key="2">
    <source>
        <dbReference type="Pfam" id="PF13144"/>
    </source>
</evidence>
<comment type="subcellular location">
    <subcellularLocation>
        <location evidence="1">Periplasm</location>
    </subcellularLocation>
</comment>
<dbReference type="InterPro" id="IPR039246">
    <property type="entry name" value="Flagellar_FlgA"/>
</dbReference>
<proteinExistence type="inferred from homology"/>
<feature type="signal peptide" evidence="1">
    <location>
        <begin position="1"/>
        <end position="26"/>
    </location>
</feature>
<feature type="domain" description="Flagella basal body P-ring formation protein FlgA SAF" evidence="2">
    <location>
        <begin position="112"/>
        <end position="231"/>
    </location>
</feature>
<keyword evidence="3" id="KW-0969">Cilium</keyword>
<dbReference type="OrthoDB" id="8561436at2"/>
<gene>
    <name evidence="3" type="ORF">EV686_103387</name>
</gene>
<keyword evidence="3" id="KW-0282">Flagellum</keyword>
<keyword evidence="1" id="KW-0732">Signal</keyword>
<sequence length="232" mass="24741">MPNPIAPLLRFHAAALALLCLPAAHAGSQDPQEIIQLAEQTLLEQPNPYQGQLQVAVEPPDTGKHPACSLLQPSFSAGARLRPQMSVRIRCLAPQQWTVLVRASLSLPGFHYVANRQINPGEVISLDDLHAVESDLLRLSTGIATDPSNVVGYVATQRIPVGGSIRTSALRDPQSVMRGSHVRTEFRGNGFFITGEGQALQTGSPGSHIQVKTSSGQVITGIVIDATTIQVP</sequence>
<dbReference type="PANTHER" id="PTHR36307:SF1">
    <property type="entry name" value="FLAGELLA BASAL BODY P-RING FORMATION PROTEIN FLGA"/>
    <property type="match status" value="1"/>
</dbReference>
<evidence type="ECO:0000313" key="3">
    <source>
        <dbReference type="EMBL" id="TCV00803.1"/>
    </source>
</evidence>
<comment type="function">
    <text evidence="1">Involved in the assembly process of the P-ring formation. It may associate with FlgF on the rod constituting a structure essential for the P-ring assembly or may act as a modulator protein for the P-ring assembly.</text>
</comment>
<feature type="chain" id="PRO_5021008100" description="Flagella basal body P-ring formation protein FlgA" evidence="1">
    <location>
        <begin position="27"/>
        <end position="232"/>
    </location>
</feature>
<name>A0A4R3VAK5_9BURK</name>
<accession>A0A4R3VAK5</accession>
<evidence type="ECO:0000313" key="4">
    <source>
        <dbReference type="Proteomes" id="UP000294692"/>
    </source>
</evidence>
<reference evidence="3 4" key="1">
    <citation type="submission" date="2019-03" db="EMBL/GenBank/DDBJ databases">
        <title>Genomic Encyclopedia of Type Strains, Phase IV (KMG-IV): sequencing the most valuable type-strain genomes for metagenomic binning, comparative biology and taxonomic classification.</title>
        <authorList>
            <person name="Goeker M."/>
        </authorList>
    </citation>
    <scope>NUCLEOTIDE SEQUENCE [LARGE SCALE GENOMIC DNA]</scope>
    <source>
        <strain evidence="3 4">DSM 100048</strain>
    </source>
</reference>
<dbReference type="Gene3D" id="3.90.1210.10">
    <property type="entry name" value="Antifreeze-like/N-acetylneuraminic acid synthase C-terminal domain"/>
    <property type="match status" value="1"/>
</dbReference>
<dbReference type="AlphaFoldDB" id="A0A4R3VAK5"/>
<dbReference type="Proteomes" id="UP000294692">
    <property type="component" value="Unassembled WGS sequence"/>
</dbReference>
<dbReference type="PANTHER" id="PTHR36307">
    <property type="entry name" value="FLAGELLA BASAL BODY P-RING FORMATION PROTEIN FLGA"/>
    <property type="match status" value="1"/>
</dbReference>